<protein>
    <submittedName>
        <fullName evidence="1">Uncharacterized protein</fullName>
    </submittedName>
</protein>
<keyword evidence="2" id="KW-1185">Reference proteome</keyword>
<comment type="caution">
    <text evidence="1">The sequence shown here is derived from an EMBL/GenBank/DDBJ whole genome shotgun (WGS) entry which is preliminary data.</text>
</comment>
<organism evidence="1 2">
    <name type="scientific">Kribbella caucasensis</name>
    <dbReference type="NCBI Taxonomy" id="2512215"/>
    <lineage>
        <taxon>Bacteria</taxon>
        <taxon>Bacillati</taxon>
        <taxon>Actinomycetota</taxon>
        <taxon>Actinomycetes</taxon>
        <taxon>Propionibacteriales</taxon>
        <taxon>Kribbellaceae</taxon>
        <taxon>Kribbella</taxon>
    </lineage>
</organism>
<dbReference type="Proteomes" id="UP000295388">
    <property type="component" value="Unassembled WGS sequence"/>
</dbReference>
<reference evidence="1 2" key="1">
    <citation type="submission" date="2019-03" db="EMBL/GenBank/DDBJ databases">
        <title>Genomic Encyclopedia of Type Strains, Phase III (KMG-III): the genomes of soil and plant-associated and newly described type strains.</title>
        <authorList>
            <person name="Whitman W."/>
        </authorList>
    </citation>
    <scope>NUCLEOTIDE SEQUENCE [LARGE SCALE GENOMIC DNA]</scope>
    <source>
        <strain evidence="1 2">VKM Ac-2527</strain>
    </source>
</reference>
<evidence type="ECO:0000313" key="2">
    <source>
        <dbReference type="Proteomes" id="UP000295388"/>
    </source>
</evidence>
<gene>
    <name evidence="1" type="ORF">EV643_106188</name>
</gene>
<name>A0A4R6KEZ6_9ACTN</name>
<proteinExistence type="predicted"/>
<evidence type="ECO:0000313" key="1">
    <source>
        <dbReference type="EMBL" id="TDO49219.1"/>
    </source>
</evidence>
<sequence>MNLNSYLYVVVGILIHQDGEDVNADSYHYGLTRLLDGIEAGA</sequence>
<dbReference type="AlphaFoldDB" id="A0A4R6KEZ6"/>
<accession>A0A4R6KEZ6</accession>
<dbReference type="RefSeq" id="WP_255512982.1">
    <property type="nucleotide sequence ID" value="NZ_SNWQ01000006.1"/>
</dbReference>
<dbReference type="EMBL" id="SNWQ01000006">
    <property type="protein sequence ID" value="TDO49219.1"/>
    <property type="molecule type" value="Genomic_DNA"/>
</dbReference>